<protein>
    <submittedName>
        <fullName evidence="1">Uncharacterized protein</fullName>
    </submittedName>
</protein>
<gene>
    <name evidence="1" type="ORF">MRB53_006578</name>
</gene>
<sequence length="237" mass="25897">MERFEVKKIRSHAKVVATLLALGGAILMTLYKGVVLIPAISRHHSHLSTLIKGSTNKNWIEGSLMVLGSASACAAFSILQSTTIKKYSAPISLTFLVCFMGSLQTAVVALAMDHNASAWRLGWDIRLFSALYNGILNFGLATYLVFLVVRKKGPVFSSAFHPFGTIMVAIMDLLILGQSLHLGSALGAILIVVGLYIVLWAKRKDHEIISSKEELCQIDTSDINCHNQRLSAQEERA</sequence>
<comment type="caution">
    <text evidence="1">The sequence shown here is derived from an EMBL/GenBank/DDBJ whole genome shotgun (WGS) entry which is preliminary data.</text>
</comment>
<evidence type="ECO:0000313" key="2">
    <source>
        <dbReference type="Proteomes" id="UP001234297"/>
    </source>
</evidence>
<keyword evidence="2" id="KW-1185">Reference proteome</keyword>
<reference evidence="1 2" key="1">
    <citation type="journal article" date="2022" name="Hortic Res">
        <title>A haplotype resolved chromosomal level avocado genome allows analysis of novel avocado genes.</title>
        <authorList>
            <person name="Nath O."/>
            <person name="Fletcher S.J."/>
            <person name="Hayward A."/>
            <person name="Shaw L.M."/>
            <person name="Masouleh A.K."/>
            <person name="Furtado A."/>
            <person name="Henry R.J."/>
            <person name="Mitter N."/>
        </authorList>
    </citation>
    <scope>NUCLEOTIDE SEQUENCE [LARGE SCALE GENOMIC DNA]</scope>
    <source>
        <strain evidence="2">cv. Hass</strain>
    </source>
</reference>
<evidence type="ECO:0000313" key="1">
    <source>
        <dbReference type="EMBL" id="KAJ8644830.1"/>
    </source>
</evidence>
<accession>A0ACC2MGL3</accession>
<proteinExistence type="predicted"/>
<organism evidence="1 2">
    <name type="scientific">Persea americana</name>
    <name type="common">Avocado</name>
    <dbReference type="NCBI Taxonomy" id="3435"/>
    <lineage>
        <taxon>Eukaryota</taxon>
        <taxon>Viridiplantae</taxon>
        <taxon>Streptophyta</taxon>
        <taxon>Embryophyta</taxon>
        <taxon>Tracheophyta</taxon>
        <taxon>Spermatophyta</taxon>
        <taxon>Magnoliopsida</taxon>
        <taxon>Magnoliidae</taxon>
        <taxon>Laurales</taxon>
        <taxon>Lauraceae</taxon>
        <taxon>Persea</taxon>
    </lineage>
</organism>
<dbReference type="Proteomes" id="UP001234297">
    <property type="component" value="Chromosome 2"/>
</dbReference>
<name>A0ACC2MGL3_PERAE</name>
<dbReference type="EMBL" id="CM056810">
    <property type="protein sequence ID" value="KAJ8644830.1"/>
    <property type="molecule type" value="Genomic_DNA"/>
</dbReference>